<keyword evidence="2" id="KW-0812">Transmembrane</keyword>
<keyword evidence="5" id="KW-1185">Reference proteome</keyword>
<dbReference type="AlphaFoldDB" id="A0A5M7BCK3"/>
<reference evidence="4 5" key="2">
    <citation type="submission" date="2019-07" db="EMBL/GenBank/DDBJ databases">
        <title>Algibacter marinivivus sp. nov., isolated from the surface of a marine red alga.</title>
        <authorList>
            <person name="Zhong X."/>
            <person name="Xu W."/>
            <person name="Zhang Y."/>
            <person name="Zhang Q."/>
            <person name="Du Z."/>
        </authorList>
    </citation>
    <scope>NUCLEOTIDE SEQUENCE [LARGE SCALE GENOMIC DNA]</scope>
    <source>
        <strain evidence="4 5">RU-4-M-4</strain>
    </source>
</reference>
<sequence>MSKDLPQQSKSEEIDLGQLFNLIGNLFQKLFNFIATIFKGIFNLIIVLLIHVYKRIKWYAIAGILGLVIGFVLDTMEDEVYGANSYIETNFGSAHQVYENLKYLHQLAYVDKDSVELARKLNISVKDAASIRGIYMKPDIDENDRIKMFVNFKKGLDSVNRADYLYDDYIESLDYFSFNRHAIGVASTDRFIFKKLNDNFVKAISNNTYLNELKEVERLNYKQQRESIEVEKKEIDSLASEYLKIRKNESKKEPLPGSGTNLYMGSTAQNQLIVNESVLLGKKSSLEALKREINVHLVKTENVVNVISEFPDAGYDMSEWKDQMKVRLPVIFFLITFFGFILYGLGKYLDQQDKNLNIKQL</sequence>
<dbReference type="Proteomes" id="UP000322315">
    <property type="component" value="Unassembled WGS sequence"/>
</dbReference>
<proteinExistence type="predicted"/>
<comment type="caution">
    <text evidence="3">The sequence shown here is derived from an EMBL/GenBank/DDBJ whole genome shotgun (WGS) entry which is preliminary data.</text>
</comment>
<gene>
    <name evidence="3" type="ORF">F2B50_00850</name>
    <name evidence="4" type="ORF">FPF71_00850</name>
</gene>
<reference evidence="3" key="3">
    <citation type="submission" date="2019-09" db="EMBL/GenBank/DDBJ databases">
        <authorList>
            <person name="Zhang D.-C."/>
        </authorList>
    </citation>
    <scope>NUCLEOTIDE SEQUENCE</scope>
    <source>
        <strain evidence="3">RU-4-M-4</strain>
    </source>
</reference>
<evidence type="ECO:0000313" key="4">
    <source>
        <dbReference type="EMBL" id="TSJ81671.1"/>
    </source>
</evidence>
<evidence type="ECO:0000313" key="6">
    <source>
        <dbReference type="Proteomes" id="UP000322315"/>
    </source>
</evidence>
<keyword evidence="2" id="KW-0472">Membrane</keyword>
<name>A0A5M7BCK3_9FLAO</name>
<accession>A0A5M7BCK3</accession>
<feature type="transmembrane region" description="Helical" evidence="2">
    <location>
        <begin position="30"/>
        <end position="50"/>
    </location>
</feature>
<feature type="coiled-coil region" evidence="1">
    <location>
        <begin position="221"/>
        <end position="248"/>
    </location>
</feature>
<protein>
    <submittedName>
        <fullName evidence="3">Uncharacterized protein</fullName>
    </submittedName>
</protein>
<dbReference type="EMBL" id="VMBF01000001">
    <property type="protein sequence ID" value="TSJ81671.1"/>
    <property type="molecule type" value="Genomic_DNA"/>
</dbReference>
<keyword evidence="1" id="KW-0175">Coiled coil</keyword>
<evidence type="ECO:0000256" key="2">
    <source>
        <dbReference type="SAM" id="Phobius"/>
    </source>
</evidence>
<evidence type="ECO:0000256" key="1">
    <source>
        <dbReference type="SAM" id="Coils"/>
    </source>
</evidence>
<keyword evidence="2" id="KW-1133">Transmembrane helix</keyword>
<feature type="transmembrane region" description="Helical" evidence="2">
    <location>
        <begin position="56"/>
        <end position="73"/>
    </location>
</feature>
<evidence type="ECO:0000313" key="3">
    <source>
        <dbReference type="EMBL" id="KAA5827426.1"/>
    </source>
</evidence>
<feature type="transmembrane region" description="Helical" evidence="2">
    <location>
        <begin position="326"/>
        <end position="346"/>
    </location>
</feature>
<dbReference type="EMBL" id="VWRS01000001">
    <property type="protein sequence ID" value="KAA5827426.1"/>
    <property type="molecule type" value="Genomic_DNA"/>
</dbReference>
<dbReference type="OrthoDB" id="1452530at2"/>
<reference evidence="3 6" key="1">
    <citation type="journal article" date="2015" name="Int. J. Syst. Evol. Microbiol.">
        <title>Algibacter amylolyticus sp. nov., isolated from intertidal sediment.</title>
        <authorList>
            <person name="Zhang D.C."/>
            <person name="Wu J."/>
            <person name="Neuner K."/>
            <person name="Yao J."/>
            <person name="Margesin R."/>
        </authorList>
    </citation>
    <scope>NUCLEOTIDE SEQUENCE [LARGE SCALE GENOMIC DNA]</scope>
    <source>
        <strain evidence="3 6">RU-4-M-4</strain>
    </source>
</reference>
<evidence type="ECO:0000313" key="5">
    <source>
        <dbReference type="Proteomes" id="UP000315145"/>
    </source>
</evidence>
<dbReference type="Proteomes" id="UP000315145">
    <property type="component" value="Unassembled WGS sequence"/>
</dbReference>
<organism evidence="3 6">
    <name type="scientific">Algibacter amylolyticus</name>
    <dbReference type="NCBI Taxonomy" id="1608400"/>
    <lineage>
        <taxon>Bacteria</taxon>
        <taxon>Pseudomonadati</taxon>
        <taxon>Bacteroidota</taxon>
        <taxon>Flavobacteriia</taxon>
        <taxon>Flavobacteriales</taxon>
        <taxon>Flavobacteriaceae</taxon>
        <taxon>Algibacter</taxon>
    </lineage>
</organism>
<dbReference type="RefSeq" id="WP_144114777.1">
    <property type="nucleotide sequence ID" value="NZ_JACHGE010000001.1"/>
</dbReference>